<dbReference type="InterPro" id="IPR017972">
    <property type="entry name" value="Cyt_P450_CS"/>
</dbReference>
<dbReference type="InterPro" id="IPR036396">
    <property type="entry name" value="Cyt_P450_sf"/>
</dbReference>
<dbReference type="Proteomes" id="UP001145799">
    <property type="component" value="Unassembled WGS sequence"/>
</dbReference>
<reference evidence="2 4" key="2">
    <citation type="submission" date="2023-07" db="EMBL/GenBank/DDBJ databases">
        <title>Sequencing the genomes of 1000 actinobacteria strains.</title>
        <authorList>
            <person name="Klenk H.-P."/>
        </authorList>
    </citation>
    <scope>NUCLEOTIDE SEQUENCE [LARGE SCALE GENOMIC DNA]</scope>
    <source>
        <strain evidence="2 4">DSM 44724</strain>
    </source>
</reference>
<organism evidence="1 3">
    <name type="scientific">Glycomyces lechevalierae</name>
    <dbReference type="NCBI Taxonomy" id="256034"/>
    <lineage>
        <taxon>Bacteria</taxon>
        <taxon>Bacillati</taxon>
        <taxon>Actinomycetota</taxon>
        <taxon>Actinomycetes</taxon>
        <taxon>Glycomycetales</taxon>
        <taxon>Glycomycetaceae</taxon>
        <taxon>Glycomyces</taxon>
    </lineage>
</organism>
<evidence type="ECO:0000313" key="1">
    <source>
        <dbReference type="EMBL" id="MDA1385999.1"/>
    </source>
</evidence>
<evidence type="ECO:0000313" key="3">
    <source>
        <dbReference type="Proteomes" id="UP001145799"/>
    </source>
</evidence>
<proteinExistence type="predicted"/>
<gene>
    <name evidence="2" type="ORF">J2S69_004563</name>
    <name evidence="1" type="ORF">O2L01_13480</name>
</gene>
<dbReference type="EMBL" id="JAPZVQ010000007">
    <property type="protein sequence ID" value="MDA1385999.1"/>
    <property type="molecule type" value="Genomic_DNA"/>
</dbReference>
<evidence type="ECO:0000313" key="4">
    <source>
        <dbReference type="Proteomes" id="UP001183604"/>
    </source>
</evidence>
<name>A0A9X3PL96_9ACTN</name>
<dbReference type="GO" id="GO:0020037">
    <property type="term" value="F:heme binding"/>
    <property type="evidence" value="ECO:0007669"/>
    <property type="project" value="InterPro"/>
</dbReference>
<dbReference type="RefSeq" id="WP_270122464.1">
    <property type="nucleotide sequence ID" value="NZ_BAAAOM010000001.1"/>
</dbReference>
<dbReference type="Proteomes" id="UP001183604">
    <property type="component" value="Unassembled WGS sequence"/>
</dbReference>
<protein>
    <recommendedName>
        <fullName evidence="5">Cytochrome P450</fullName>
    </recommendedName>
</protein>
<dbReference type="EMBL" id="JAVDYD010000001">
    <property type="protein sequence ID" value="MDR7340844.1"/>
    <property type="molecule type" value="Genomic_DNA"/>
</dbReference>
<keyword evidence="4" id="KW-1185">Reference proteome</keyword>
<dbReference type="SUPFAM" id="SSF48264">
    <property type="entry name" value="Cytochrome P450"/>
    <property type="match status" value="1"/>
</dbReference>
<dbReference type="Gene3D" id="1.10.630.10">
    <property type="entry name" value="Cytochrome P450"/>
    <property type="match status" value="1"/>
</dbReference>
<sequence length="284" mass="28633">MTTVSFGAERAAELLGHPGLVPPPVAPGPPGGLDWLRAGVARFATGGAHARRRAQVADLLDAMDLDVLRLRAEILTCIVLDEGPLDVMTRVARDVPVRVLAESAGLPEPDVAAVRTIAAAYLAGEATAETDAAVAALVAAFGGVPDEPTAAGIGLLVQACEATAALIGNALADGASGSACADVAAQLRDDPPVKATIRIAATGIAGTGLRPGDRARIGLDGSHPFGAGPHACPGREQAIAIAIGVCEALLRVQPPNTPIAYEALENLRIPARIDVAPIVAEGNP</sequence>
<dbReference type="GO" id="GO:0004497">
    <property type="term" value="F:monooxygenase activity"/>
    <property type="evidence" value="ECO:0007669"/>
    <property type="project" value="InterPro"/>
</dbReference>
<dbReference type="GO" id="GO:0005506">
    <property type="term" value="F:iron ion binding"/>
    <property type="evidence" value="ECO:0007669"/>
    <property type="project" value="InterPro"/>
</dbReference>
<comment type="caution">
    <text evidence="1">The sequence shown here is derived from an EMBL/GenBank/DDBJ whole genome shotgun (WGS) entry which is preliminary data.</text>
</comment>
<dbReference type="GO" id="GO:0016705">
    <property type="term" value="F:oxidoreductase activity, acting on paired donors, with incorporation or reduction of molecular oxygen"/>
    <property type="evidence" value="ECO:0007669"/>
    <property type="project" value="InterPro"/>
</dbReference>
<evidence type="ECO:0000313" key="2">
    <source>
        <dbReference type="EMBL" id="MDR7340844.1"/>
    </source>
</evidence>
<accession>A0A9X3PL96</accession>
<reference evidence="1" key="1">
    <citation type="submission" date="2022-12" db="EMBL/GenBank/DDBJ databases">
        <title>Gycomyces niveus sp.nov., a novel actinomycete isolated from soil in Shouguang.</title>
        <authorList>
            <person name="Yang X."/>
        </authorList>
    </citation>
    <scope>NUCLEOTIDE SEQUENCE</scope>
    <source>
        <strain evidence="1">DSM 44724</strain>
    </source>
</reference>
<dbReference type="AlphaFoldDB" id="A0A9X3PL96"/>
<dbReference type="PROSITE" id="PS00086">
    <property type="entry name" value="CYTOCHROME_P450"/>
    <property type="match status" value="1"/>
</dbReference>
<evidence type="ECO:0008006" key="5">
    <source>
        <dbReference type="Google" id="ProtNLM"/>
    </source>
</evidence>